<evidence type="ECO:0000313" key="10">
    <source>
        <dbReference type="Proteomes" id="UP001176940"/>
    </source>
</evidence>
<proteinExistence type="predicted"/>
<feature type="binding site" evidence="6">
    <location>
        <position position="126"/>
    </location>
    <ligand>
        <name>ATP</name>
        <dbReference type="ChEBI" id="CHEBI:30616"/>
    </ligand>
</feature>
<evidence type="ECO:0000256" key="6">
    <source>
        <dbReference type="PROSITE-ProRule" id="PRU10141"/>
    </source>
</evidence>
<dbReference type="SUPFAM" id="SSF56112">
    <property type="entry name" value="Protein kinase-like (PK-like)"/>
    <property type="match status" value="1"/>
</dbReference>
<keyword evidence="10" id="KW-1185">Reference proteome</keyword>
<evidence type="ECO:0000256" key="1">
    <source>
        <dbReference type="ARBA" id="ARBA00022527"/>
    </source>
</evidence>
<evidence type="ECO:0000259" key="8">
    <source>
        <dbReference type="PROSITE" id="PS50011"/>
    </source>
</evidence>
<keyword evidence="3 6" id="KW-0547">Nucleotide-binding</keyword>
<protein>
    <recommendedName>
        <fullName evidence="8">Protein kinase domain-containing protein</fullName>
    </recommendedName>
</protein>
<feature type="region of interest" description="Disordered" evidence="7">
    <location>
        <begin position="1"/>
        <end position="48"/>
    </location>
</feature>
<evidence type="ECO:0000256" key="2">
    <source>
        <dbReference type="ARBA" id="ARBA00022679"/>
    </source>
</evidence>
<keyword evidence="4" id="KW-0418">Kinase</keyword>
<name>A0ABN9MPZ4_9NEOB</name>
<organism evidence="9 10">
    <name type="scientific">Ranitomeya imitator</name>
    <name type="common">mimic poison frog</name>
    <dbReference type="NCBI Taxonomy" id="111125"/>
    <lineage>
        <taxon>Eukaryota</taxon>
        <taxon>Metazoa</taxon>
        <taxon>Chordata</taxon>
        <taxon>Craniata</taxon>
        <taxon>Vertebrata</taxon>
        <taxon>Euteleostomi</taxon>
        <taxon>Amphibia</taxon>
        <taxon>Batrachia</taxon>
        <taxon>Anura</taxon>
        <taxon>Neobatrachia</taxon>
        <taxon>Hyloidea</taxon>
        <taxon>Dendrobatidae</taxon>
        <taxon>Dendrobatinae</taxon>
        <taxon>Ranitomeya</taxon>
    </lineage>
</organism>
<sequence>MLQRAREKSRTRNSRTRDEAPYKKKKGEVLLLERNERAPNSPQNTQVDTRVLKRKREEQVEVEVKRSITGGEGSILLDEILPTVPDTLSVESFTYHKVLGQGHFGKVLFVSEKVSGHHLAIQIVKKRWLCFLSGYTRLNLPVASSSSILEALNTDLKPSNIFIDSHVRIGDFGLVDMNVYEGQKVSGYAGTRRYMAPEVSNTSSYVTVVTRFPIINPEHQTAVQDDVIPVVATLNARQPRGPPITPEEQRQFKDFRNVSSRWTDPAENNI</sequence>
<dbReference type="Proteomes" id="UP001176940">
    <property type="component" value="Unassembled WGS sequence"/>
</dbReference>
<accession>A0ABN9MPZ4</accession>
<evidence type="ECO:0000256" key="7">
    <source>
        <dbReference type="SAM" id="MobiDB-lite"/>
    </source>
</evidence>
<keyword evidence="5 6" id="KW-0067">ATP-binding</keyword>
<comment type="caution">
    <text evidence="9">The sequence shown here is derived from an EMBL/GenBank/DDBJ whole genome shotgun (WGS) entry which is preliminary data.</text>
</comment>
<dbReference type="EMBL" id="CAUEEQ010078357">
    <property type="protein sequence ID" value="CAJ0967481.1"/>
    <property type="molecule type" value="Genomic_DNA"/>
</dbReference>
<keyword evidence="2" id="KW-0808">Transferase</keyword>
<dbReference type="Pfam" id="PF00069">
    <property type="entry name" value="Pkinase"/>
    <property type="match status" value="1"/>
</dbReference>
<dbReference type="Gene3D" id="1.10.510.10">
    <property type="entry name" value="Transferase(Phosphotransferase) domain 1"/>
    <property type="match status" value="1"/>
</dbReference>
<evidence type="ECO:0000256" key="5">
    <source>
        <dbReference type="ARBA" id="ARBA00022840"/>
    </source>
</evidence>
<feature type="domain" description="Protein kinase" evidence="8">
    <location>
        <begin position="1"/>
        <end position="270"/>
    </location>
</feature>
<dbReference type="InterPro" id="IPR017441">
    <property type="entry name" value="Protein_kinase_ATP_BS"/>
</dbReference>
<reference evidence="9" key="1">
    <citation type="submission" date="2023-07" db="EMBL/GenBank/DDBJ databases">
        <authorList>
            <person name="Stuckert A."/>
        </authorList>
    </citation>
    <scope>NUCLEOTIDE SEQUENCE</scope>
</reference>
<feature type="compositionally biased region" description="Basic and acidic residues" evidence="7">
    <location>
        <begin position="1"/>
        <end position="37"/>
    </location>
</feature>
<gene>
    <name evidence="9" type="ORF">RIMI_LOCUS22255370</name>
</gene>
<evidence type="ECO:0000256" key="4">
    <source>
        <dbReference type="ARBA" id="ARBA00022777"/>
    </source>
</evidence>
<keyword evidence="1" id="KW-0723">Serine/threonine-protein kinase</keyword>
<dbReference type="PANTHER" id="PTHR24351">
    <property type="entry name" value="RIBOSOMAL PROTEIN S6 KINASE"/>
    <property type="match status" value="1"/>
</dbReference>
<dbReference type="SMART" id="SM00220">
    <property type="entry name" value="S_TKc"/>
    <property type="match status" value="1"/>
</dbReference>
<dbReference type="InterPro" id="IPR011009">
    <property type="entry name" value="Kinase-like_dom_sf"/>
</dbReference>
<evidence type="ECO:0000313" key="9">
    <source>
        <dbReference type="EMBL" id="CAJ0967481.1"/>
    </source>
</evidence>
<dbReference type="PROSITE" id="PS00107">
    <property type="entry name" value="PROTEIN_KINASE_ATP"/>
    <property type="match status" value="1"/>
</dbReference>
<dbReference type="Gene3D" id="3.30.200.20">
    <property type="entry name" value="Phosphorylase Kinase, domain 1"/>
    <property type="match status" value="1"/>
</dbReference>
<feature type="compositionally biased region" description="Polar residues" evidence="7">
    <location>
        <begin position="38"/>
        <end position="48"/>
    </location>
</feature>
<dbReference type="InterPro" id="IPR000719">
    <property type="entry name" value="Prot_kinase_dom"/>
</dbReference>
<evidence type="ECO:0000256" key="3">
    <source>
        <dbReference type="ARBA" id="ARBA00022741"/>
    </source>
</evidence>
<dbReference type="PROSITE" id="PS50011">
    <property type="entry name" value="PROTEIN_KINASE_DOM"/>
    <property type="match status" value="1"/>
</dbReference>